<evidence type="ECO:0000313" key="4">
    <source>
        <dbReference type="Proteomes" id="UP001054945"/>
    </source>
</evidence>
<comment type="caution">
    <text evidence="3">The sequence shown here is derived from an EMBL/GenBank/DDBJ whole genome shotgun (WGS) entry which is preliminary data.</text>
</comment>
<organism evidence="3 4">
    <name type="scientific">Caerostris extrusa</name>
    <name type="common">Bark spider</name>
    <name type="synonym">Caerostris bankana</name>
    <dbReference type="NCBI Taxonomy" id="172846"/>
    <lineage>
        <taxon>Eukaryota</taxon>
        <taxon>Metazoa</taxon>
        <taxon>Ecdysozoa</taxon>
        <taxon>Arthropoda</taxon>
        <taxon>Chelicerata</taxon>
        <taxon>Arachnida</taxon>
        <taxon>Araneae</taxon>
        <taxon>Araneomorphae</taxon>
        <taxon>Entelegynae</taxon>
        <taxon>Araneoidea</taxon>
        <taxon>Araneidae</taxon>
        <taxon>Caerostris</taxon>
    </lineage>
</organism>
<feature type="transmembrane region" description="Helical" evidence="2">
    <location>
        <begin position="113"/>
        <end position="136"/>
    </location>
</feature>
<proteinExistence type="predicted"/>
<keyword evidence="4" id="KW-1185">Reference proteome</keyword>
<protein>
    <recommendedName>
        <fullName evidence="5">Transmembrane protein</fullName>
    </recommendedName>
</protein>
<keyword evidence="2" id="KW-0472">Membrane</keyword>
<reference evidence="3 4" key="1">
    <citation type="submission" date="2021-06" db="EMBL/GenBank/DDBJ databases">
        <title>Caerostris extrusa draft genome.</title>
        <authorList>
            <person name="Kono N."/>
            <person name="Arakawa K."/>
        </authorList>
    </citation>
    <scope>NUCLEOTIDE SEQUENCE [LARGE SCALE GENOMIC DNA]</scope>
</reference>
<feature type="transmembrane region" description="Helical" evidence="2">
    <location>
        <begin position="57"/>
        <end position="77"/>
    </location>
</feature>
<feature type="region of interest" description="Disordered" evidence="1">
    <location>
        <begin position="156"/>
        <end position="175"/>
    </location>
</feature>
<feature type="transmembrane region" description="Helical" evidence="2">
    <location>
        <begin position="21"/>
        <end position="45"/>
    </location>
</feature>
<evidence type="ECO:0000313" key="3">
    <source>
        <dbReference type="EMBL" id="GIY88479.1"/>
    </source>
</evidence>
<dbReference type="Proteomes" id="UP001054945">
    <property type="component" value="Unassembled WGS sequence"/>
</dbReference>
<keyword evidence="2" id="KW-0812">Transmembrane</keyword>
<gene>
    <name evidence="3" type="ORF">CEXT_639371</name>
</gene>
<sequence length="230" mass="25797">MPGRQVTNIFAISQRRKNPSTISIAILYVADCGSLLKTTAAATMVEKKKNDQNGIPVLLLLVLLLFCLFNESPLLCWGKNRESYQRPDEFDRDYLTSASFFLGRQNRSERDSFFVFPFLFYFPVFFFPLSVGLPVYRLINFLGMYLLEMPEKGLQREGGGGSNVSNSRLQKTGRAKKGAYVGGLFGGSDGNGKNRKGDLGESSSEKMLIVSLYKSSFLKLFLFSNENNLN</sequence>
<accession>A0AAV4X1V9</accession>
<evidence type="ECO:0008006" key="5">
    <source>
        <dbReference type="Google" id="ProtNLM"/>
    </source>
</evidence>
<keyword evidence="2" id="KW-1133">Transmembrane helix</keyword>
<name>A0AAV4X1V9_CAEEX</name>
<dbReference type="EMBL" id="BPLR01017069">
    <property type="protein sequence ID" value="GIY88479.1"/>
    <property type="molecule type" value="Genomic_DNA"/>
</dbReference>
<evidence type="ECO:0000256" key="1">
    <source>
        <dbReference type="SAM" id="MobiDB-lite"/>
    </source>
</evidence>
<evidence type="ECO:0000256" key="2">
    <source>
        <dbReference type="SAM" id="Phobius"/>
    </source>
</evidence>
<dbReference type="AlphaFoldDB" id="A0AAV4X1V9"/>